<dbReference type="InterPro" id="IPR006521">
    <property type="entry name" value="Tail_protein_I"/>
</dbReference>
<reference evidence="1" key="1">
    <citation type="submission" date="2021-10" db="EMBL/GenBank/DDBJ databases">
        <title>Loktanella gaetbuli sp. nov., isolated from a tidal flat.</title>
        <authorList>
            <person name="Park S."/>
            <person name="Yoon J.-H."/>
        </authorList>
    </citation>
    <scope>NUCLEOTIDE SEQUENCE</scope>
    <source>
        <strain evidence="1">TSTF-M6</strain>
    </source>
</reference>
<keyword evidence="2" id="KW-1185">Reference proteome</keyword>
<dbReference type="NCBIfam" id="TIGR01634">
    <property type="entry name" value="tail_P2_I"/>
    <property type="match status" value="1"/>
</dbReference>
<comment type="caution">
    <text evidence="1">The sequence shown here is derived from an EMBL/GenBank/DDBJ whole genome shotgun (WGS) entry which is preliminary data.</text>
</comment>
<evidence type="ECO:0000313" key="1">
    <source>
        <dbReference type="EMBL" id="MCB5198598.1"/>
    </source>
</evidence>
<name>A0ABS8BS96_9RHOB</name>
<accession>A0ABS8BS96</accession>
<dbReference type="Pfam" id="PF09684">
    <property type="entry name" value="Tail_P2_I"/>
    <property type="match status" value="1"/>
</dbReference>
<dbReference type="EMBL" id="JAJATZ010000002">
    <property type="protein sequence ID" value="MCB5198598.1"/>
    <property type="molecule type" value="Genomic_DNA"/>
</dbReference>
<evidence type="ECO:0000313" key="2">
    <source>
        <dbReference type="Proteomes" id="UP001138961"/>
    </source>
</evidence>
<dbReference type="RefSeq" id="WP_226747512.1">
    <property type="nucleotide sequence ID" value="NZ_JAJATZ010000002.1"/>
</dbReference>
<dbReference type="Proteomes" id="UP001138961">
    <property type="component" value="Unassembled WGS sequence"/>
</dbReference>
<protein>
    <submittedName>
        <fullName evidence="1">Phage tail protein I</fullName>
    </submittedName>
</protein>
<gene>
    <name evidence="1" type="ORF">LGQ03_05045</name>
</gene>
<proteinExistence type="predicted"/>
<sequence length="211" mass="23005">MLDQSLLPSNATTLDRAIEAATAVPDDLKFDIGRVGRVADCPADLLPWLAWAMSVDNWDATWSDGVKRAVIARSVEVHRRKGTRGAVIAALDAAGIDAVLEEWFQYDGTPHTFRLDIGMERIENSGRRADDVFVQDVARIVESIKPVRSQYALRVRSTVTSDARAATGQRARLGATGILRPAVPVTDQSISQPAHIATRGRIVQRGDVRPA</sequence>
<organism evidence="1 2">
    <name type="scientific">Loktanella gaetbuli</name>
    <dbReference type="NCBI Taxonomy" id="2881335"/>
    <lineage>
        <taxon>Bacteria</taxon>
        <taxon>Pseudomonadati</taxon>
        <taxon>Pseudomonadota</taxon>
        <taxon>Alphaproteobacteria</taxon>
        <taxon>Rhodobacterales</taxon>
        <taxon>Roseobacteraceae</taxon>
        <taxon>Loktanella</taxon>
    </lineage>
</organism>